<evidence type="ECO:0000313" key="7">
    <source>
        <dbReference type="Proteomes" id="UP000054321"/>
    </source>
</evidence>
<sequence>MEHLPATASYTVALLCPFFAGIDSSCLLSGLRNAFCDRDLDVMVVVRKCRFHEPRIYFLVRWTCMNRLLFDRSTGSLGPHAFARIQSSQRLHAIVPAPRLLFDGGEKEVVPRAGATEEPNSQDGEVEEKSWTHQAGVNALAIDIDGKLLASGGADSSIKLWNLEGIPQGIVNTSRPSGAVSRSASTHKFGITHLSFYPFDSAAFLSSSYDHHLKLYATESLVPSADFDLRSIIYTHSISPIASHLLVACATQLPTVRLIDLRSGSSTHSLAGHHGALLSVAWSPTVEHILASGGVDGSIRIWDIRKSSGSLGVLDMEDSVGIAGFDGMGRGARGRDRGKAHQGTVNGITWTDNGSYIVSAGHDERVRVWDAALGANTLASFGPTLKNGHLSSLPLIASPTSLTAPRKEVLFYPNERELLMFELHEGKLLKRLRVPGPALAAVRSRTGQRSIKNRITALVWRSAVDGIYSAHSDGQIRAWVPRTKDDVIADQEEEENSRGQLADEDATGKRKRQVLDDVFNSLTRQKISFG</sequence>
<dbReference type="InterPro" id="IPR020472">
    <property type="entry name" value="WD40_PAC1"/>
</dbReference>
<dbReference type="InParanoid" id="A0A0C3HE18"/>
<dbReference type="STRING" id="913774.A0A0C3HE18"/>
<accession>A0A0C3HE18</accession>
<dbReference type="PANTHER" id="PTHR46202:SF1">
    <property type="entry name" value="DNA EXCISION REPAIR PROTEIN ERCC-8"/>
    <property type="match status" value="1"/>
</dbReference>
<dbReference type="GO" id="GO:0006283">
    <property type="term" value="P:transcription-coupled nucleotide-excision repair"/>
    <property type="evidence" value="ECO:0007669"/>
    <property type="project" value="InterPro"/>
</dbReference>
<dbReference type="PROSITE" id="PS00678">
    <property type="entry name" value="WD_REPEATS_1"/>
    <property type="match status" value="2"/>
</dbReference>
<dbReference type="InterPro" id="IPR042238">
    <property type="entry name" value="Rad28/ERCC8/Ckn1/ATCSA-1"/>
</dbReference>
<dbReference type="PRINTS" id="PR00320">
    <property type="entry name" value="GPROTEINBRPT"/>
</dbReference>
<dbReference type="AlphaFoldDB" id="A0A0C3HE18"/>
<evidence type="ECO:0000256" key="2">
    <source>
        <dbReference type="ARBA" id="ARBA00022737"/>
    </source>
</evidence>
<dbReference type="EMBL" id="KN832871">
    <property type="protein sequence ID" value="KIN06471.1"/>
    <property type="molecule type" value="Genomic_DNA"/>
</dbReference>
<dbReference type="SUPFAM" id="SSF50978">
    <property type="entry name" value="WD40 repeat-like"/>
    <property type="match status" value="1"/>
</dbReference>
<dbReference type="GO" id="GO:0000209">
    <property type="term" value="P:protein polyubiquitination"/>
    <property type="evidence" value="ECO:0007669"/>
    <property type="project" value="TreeGrafter"/>
</dbReference>
<protein>
    <submittedName>
        <fullName evidence="6">Uncharacterized protein</fullName>
    </submittedName>
</protein>
<name>A0A0C3HE18_OIDMZ</name>
<dbReference type="InterPro" id="IPR015943">
    <property type="entry name" value="WD40/YVTN_repeat-like_dom_sf"/>
</dbReference>
<reference evidence="6 7" key="1">
    <citation type="submission" date="2014-04" db="EMBL/GenBank/DDBJ databases">
        <authorList>
            <consortium name="DOE Joint Genome Institute"/>
            <person name="Kuo A."/>
            <person name="Martino E."/>
            <person name="Perotto S."/>
            <person name="Kohler A."/>
            <person name="Nagy L.G."/>
            <person name="Floudas D."/>
            <person name="Copeland A."/>
            <person name="Barry K.W."/>
            <person name="Cichocki N."/>
            <person name="Veneault-Fourrey C."/>
            <person name="LaButti K."/>
            <person name="Lindquist E.A."/>
            <person name="Lipzen A."/>
            <person name="Lundell T."/>
            <person name="Morin E."/>
            <person name="Murat C."/>
            <person name="Sun H."/>
            <person name="Tunlid A."/>
            <person name="Henrissat B."/>
            <person name="Grigoriev I.V."/>
            <person name="Hibbett D.S."/>
            <person name="Martin F."/>
            <person name="Nordberg H.P."/>
            <person name="Cantor M.N."/>
            <person name="Hua S.X."/>
        </authorList>
    </citation>
    <scope>NUCLEOTIDE SEQUENCE [LARGE SCALE GENOMIC DNA]</scope>
    <source>
        <strain evidence="6 7">Zn</strain>
    </source>
</reference>
<evidence type="ECO:0000256" key="1">
    <source>
        <dbReference type="ARBA" id="ARBA00022574"/>
    </source>
</evidence>
<feature type="repeat" description="WD" evidence="5">
    <location>
        <begin position="338"/>
        <end position="370"/>
    </location>
</feature>
<dbReference type="InterPro" id="IPR019775">
    <property type="entry name" value="WD40_repeat_CS"/>
</dbReference>
<reference evidence="7" key="2">
    <citation type="submission" date="2015-01" db="EMBL/GenBank/DDBJ databases">
        <title>Evolutionary Origins and Diversification of the Mycorrhizal Mutualists.</title>
        <authorList>
            <consortium name="DOE Joint Genome Institute"/>
            <consortium name="Mycorrhizal Genomics Consortium"/>
            <person name="Kohler A."/>
            <person name="Kuo A."/>
            <person name="Nagy L.G."/>
            <person name="Floudas D."/>
            <person name="Copeland A."/>
            <person name="Barry K.W."/>
            <person name="Cichocki N."/>
            <person name="Veneault-Fourrey C."/>
            <person name="LaButti K."/>
            <person name="Lindquist E.A."/>
            <person name="Lipzen A."/>
            <person name="Lundell T."/>
            <person name="Morin E."/>
            <person name="Murat C."/>
            <person name="Riley R."/>
            <person name="Ohm R."/>
            <person name="Sun H."/>
            <person name="Tunlid A."/>
            <person name="Henrissat B."/>
            <person name="Grigoriev I.V."/>
            <person name="Hibbett D.S."/>
            <person name="Martin F."/>
        </authorList>
    </citation>
    <scope>NUCLEOTIDE SEQUENCE [LARGE SCALE GENOMIC DNA]</scope>
    <source>
        <strain evidence="7">Zn</strain>
    </source>
</reference>
<dbReference type="PANTHER" id="PTHR46202">
    <property type="entry name" value="DNA EXCISION REPAIR PROTEIN ERCC-8"/>
    <property type="match status" value="1"/>
</dbReference>
<keyword evidence="4" id="KW-0234">DNA repair</keyword>
<gene>
    <name evidence="6" type="ORF">OIDMADRAFT_49956</name>
</gene>
<proteinExistence type="predicted"/>
<evidence type="ECO:0000256" key="5">
    <source>
        <dbReference type="PROSITE-ProRule" id="PRU00221"/>
    </source>
</evidence>
<dbReference type="GO" id="GO:0043161">
    <property type="term" value="P:proteasome-mediated ubiquitin-dependent protein catabolic process"/>
    <property type="evidence" value="ECO:0007669"/>
    <property type="project" value="TreeGrafter"/>
</dbReference>
<dbReference type="Pfam" id="PF00400">
    <property type="entry name" value="WD40"/>
    <property type="match status" value="3"/>
</dbReference>
<keyword evidence="2" id="KW-0677">Repeat</keyword>
<keyword evidence="3" id="KW-0227">DNA damage</keyword>
<evidence type="ECO:0000256" key="3">
    <source>
        <dbReference type="ARBA" id="ARBA00022763"/>
    </source>
</evidence>
<dbReference type="OrthoDB" id="361494at2759"/>
<evidence type="ECO:0000313" key="6">
    <source>
        <dbReference type="EMBL" id="KIN06471.1"/>
    </source>
</evidence>
<dbReference type="Gene3D" id="2.130.10.10">
    <property type="entry name" value="YVTN repeat-like/Quinoprotein amine dehydrogenase"/>
    <property type="match status" value="1"/>
</dbReference>
<organism evidence="6 7">
    <name type="scientific">Oidiodendron maius (strain Zn)</name>
    <dbReference type="NCBI Taxonomy" id="913774"/>
    <lineage>
        <taxon>Eukaryota</taxon>
        <taxon>Fungi</taxon>
        <taxon>Dikarya</taxon>
        <taxon>Ascomycota</taxon>
        <taxon>Pezizomycotina</taxon>
        <taxon>Leotiomycetes</taxon>
        <taxon>Leotiomycetes incertae sedis</taxon>
        <taxon>Myxotrichaceae</taxon>
        <taxon>Oidiodendron</taxon>
    </lineage>
</organism>
<keyword evidence="1 5" id="KW-0853">WD repeat</keyword>
<dbReference type="HOGENOM" id="CLU_032951_0_0_1"/>
<dbReference type="GO" id="GO:0000109">
    <property type="term" value="C:nucleotide-excision repair complex"/>
    <property type="evidence" value="ECO:0007669"/>
    <property type="project" value="TreeGrafter"/>
</dbReference>
<dbReference type="GO" id="GO:0031464">
    <property type="term" value="C:Cul4A-RING E3 ubiquitin ligase complex"/>
    <property type="evidence" value="ECO:0007669"/>
    <property type="project" value="TreeGrafter"/>
</dbReference>
<dbReference type="Proteomes" id="UP000054321">
    <property type="component" value="Unassembled WGS sequence"/>
</dbReference>
<dbReference type="PROSITE" id="PS50294">
    <property type="entry name" value="WD_REPEATS_REGION"/>
    <property type="match status" value="3"/>
</dbReference>
<evidence type="ECO:0000256" key="4">
    <source>
        <dbReference type="ARBA" id="ARBA00023204"/>
    </source>
</evidence>
<dbReference type="SMART" id="SM00320">
    <property type="entry name" value="WD40"/>
    <property type="match status" value="5"/>
</dbReference>
<dbReference type="PROSITE" id="PS50082">
    <property type="entry name" value="WD_REPEATS_2"/>
    <property type="match status" value="3"/>
</dbReference>
<dbReference type="InterPro" id="IPR001680">
    <property type="entry name" value="WD40_rpt"/>
</dbReference>
<dbReference type="InterPro" id="IPR036322">
    <property type="entry name" value="WD40_repeat_dom_sf"/>
</dbReference>
<feature type="repeat" description="WD" evidence="5">
    <location>
        <begin position="270"/>
        <end position="305"/>
    </location>
</feature>
<keyword evidence="7" id="KW-1185">Reference proteome</keyword>
<feature type="repeat" description="WD" evidence="5">
    <location>
        <begin position="130"/>
        <end position="164"/>
    </location>
</feature>